<evidence type="ECO:0000313" key="3">
    <source>
        <dbReference type="Proteomes" id="UP000637239"/>
    </source>
</evidence>
<dbReference type="Proteomes" id="UP000637239">
    <property type="component" value="Chromosome 6"/>
</dbReference>
<protein>
    <submittedName>
        <fullName evidence="2">Uncharacterized protein</fullName>
    </submittedName>
</protein>
<dbReference type="KEGG" id="ache:ACHE_60637A"/>
<feature type="compositionally biased region" description="Polar residues" evidence="1">
    <location>
        <begin position="39"/>
        <end position="74"/>
    </location>
</feature>
<gene>
    <name evidence="2" type="ORF">ACHE_60637A</name>
</gene>
<evidence type="ECO:0000256" key="1">
    <source>
        <dbReference type="SAM" id="MobiDB-lite"/>
    </source>
</evidence>
<proteinExistence type="predicted"/>
<accession>A0A7R7VU14</accession>
<sequence>MEGTNQATKRPRPFSSDSVSNMHQSKHHQPIPFGPKMNMKQSNHPLSFNQSASMHQANQPLSFDGSSNIDATNFQLSSSDPSSYLNNSNSNQQLRSTSYGSQSSPPSDGYAVPVGGHQNSLDKAQGNMVYAGIQRSGEDVAGVGGWIGPNTQRLMYLIESGYPIDPEMKIE</sequence>
<dbReference type="GeneID" id="66985109"/>
<feature type="region of interest" description="Disordered" evidence="1">
    <location>
        <begin position="1"/>
        <end position="119"/>
    </location>
</feature>
<feature type="compositionally biased region" description="Low complexity" evidence="1">
    <location>
        <begin position="75"/>
        <end position="110"/>
    </location>
</feature>
<dbReference type="AlphaFoldDB" id="A0A7R7VU14"/>
<evidence type="ECO:0000313" key="2">
    <source>
        <dbReference type="EMBL" id="BCR90751.1"/>
    </source>
</evidence>
<reference evidence="2" key="1">
    <citation type="submission" date="2021-01" db="EMBL/GenBank/DDBJ databases">
        <authorList>
            <consortium name="Aspergillus chevalieri M1 genome sequencing consortium"/>
            <person name="Kazuki M."/>
            <person name="Futagami T."/>
        </authorList>
    </citation>
    <scope>NUCLEOTIDE SEQUENCE</scope>
    <source>
        <strain evidence="2">M1</strain>
    </source>
</reference>
<dbReference type="EMBL" id="AP024421">
    <property type="protein sequence ID" value="BCR90751.1"/>
    <property type="molecule type" value="Genomic_DNA"/>
</dbReference>
<organism evidence="2 3">
    <name type="scientific">Aspergillus chevalieri</name>
    <name type="common">Eurotium chevalieri</name>
    <dbReference type="NCBI Taxonomy" id="182096"/>
    <lineage>
        <taxon>Eukaryota</taxon>
        <taxon>Fungi</taxon>
        <taxon>Dikarya</taxon>
        <taxon>Ascomycota</taxon>
        <taxon>Pezizomycotina</taxon>
        <taxon>Eurotiomycetes</taxon>
        <taxon>Eurotiomycetidae</taxon>
        <taxon>Eurotiales</taxon>
        <taxon>Aspergillaceae</taxon>
        <taxon>Aspergillus</taxon>
        <taxon>Aspergillus subgen. Aspergillus</taxon>
    </lineage>
</organism>
<reference evidence="2" key="2">
    <citation type="submission" date="2021-02" db="EMBL/GenBank/DDBJ databases">
        <title>Aspergillus chevalieri M1 genome sequence.</title>
        <authorList>
            <person name="Kadooka C."/>
            <person name="Mori K."/>
            <person name="Futagami T."/>
        </authorList>
    </citation>
    <scope>NUCLEOTIDE SEQUENCE</scope>
    <source>
        <strain evidence="2">M1</strain>
    </source>
</reference>
<keyword evidence="3" id="KW-1185">Reference proteome</keyword>
<name>A0A7R7VU14_ASPCH</name>
<dbReference type="RefSeq" id="XP_043139273.1">
    <property type="nucleotide sequence ID" value="XM_043281833.1"/>
</dbReference>